<protein>
    <submittedName>
        <fullName evidence="1">Uncharacterized protein</fullName>
    </submittedName>
</protein>
<name>A0A8X8_IPOTF</name>
<proteinExistence type="predicted"/>
<sequence>MTQGIDGAGSQLVQQSLYQLGLGNLGGPIGQMMWAGPGNIFELGLLGAHSPIFQVLLQEREEANAP</sequence>
<evidence type="ECO:0000313" key="1">
    <source>
        <dbReference type="EMBL" id="BAF36283.1"/>
    </source>
</evidence>
<reference evidence="1" key="1">
    <citation type="journal article" date="2007" name="Sex. Plant Reprod.">
        <title>Physical size of the S locus region defined by genetic recombination and genome sequencing in Ipomoea trifida, Convolvulaceae.</title>
        <authorList>
            <person name="Rahman M.H."/>
            <person name="Tsuchiya T."/>
            <person name="Suwabe K."/>
            <person name="Kohori J."/>
            <person name="Tomita R.N."/>
            <person name="Kagaya Y."/>
            <person name="Kobayashi I."/>
            <person name="Kakeda K."/>
            <person name="Kowyama Y."/>
        </authorList>
    </citation>
    <scope>NUCLEOTIDE SEQUENCE</scope>
</reference>
<accession>A0A8X8</accession>
<organism evidence="1">
    <name type="scientific">Ipomoea trifida</name>
    <name type="common">Morning glory</name>
    <dbReference type="NCBI Taxonomy" id="35884"/>
    <lineage>
        <taxon>Eukaryota</taxon>
        <taxon>Viridiplantae</taxon>
        <taxon>Streptophyta</taxon>
        <taxon>Embryophyta</taxon>
        <taxon>Tracheophyta</taxon>
        <taxon>Spermatophyta</taxon>
        <taxon>Magnoliopsida</taxon>
        <taxon>eudicotyledons</taxon>
        <taxon>Gunneridae</taxon>
        <taxon>Pentapetalae</taxon>
        <taxon>asterids</taxon>
        <taxon>lamiids</taxon>
        <taxon>Solanales</taxon>
        <taxon>Convolvulaceae</taxon>
        <taxon>Ipomoeeae</taxon>
        <taxon>Ipomoea</taxon>
    </lineage>
</organism>
<dbReference type="EMBL" id="AB263748">
    <property type="protein sequence ID" value="BAF36283.1"/>
    <property type="molecule type" value="Genomic_DNA"/>
</dbReference>
<dbReference type="AlphaFoldDB" id="A0A8X8"/>